<dbReference type="Pfam" id="PF04397">
    <property type="entry name" value="LytTR"/>
    <property type="match status" value="1"/>
</dbReference>
<evidence type="ECO:0000259" key="1">
    <source>
        <dbReference type="PROSITE" id="PS50930"/>
    </source>
</evidence>
<evidence type="ECO:0000313" key="3">
    <source>
        <dbReference type="Proteomes" id="UP000236725"/>
    </source>
</evidence>
<dbReference type="GO" id="GO:0003677">
    <property type="term" value="F:DNA binding"/>
    <property type="evidence" value="ECO:0007669"/>
    <property type="project" value="InterPro"/>
</dbReference>
<organism evidence="2 3">
    <name type="scientific">Parabacteroides chinchillae</name>
    <dbReference type="NCBI Taxonomy" id="871327"/>
    <lineage>
        <taxon>Bacteria</taxon>
        <taxon>Pseudomonadati</taxon>
        <taxon>Bacteroidota</taxon>
        <taxon>Bacteroidia</taxon>
        <taxon>Bacteroidales</taxon>
        <taxon>Tannerellaceae</taxon>
        <taxon>Parabacteroides</taxon>
    </lineage>
</organism>
<dbReference type="AlphaFoldDB" id="A0A8G2BUA5"/>
<proteinExistence type="predicted"/>
<dbReference type="SMART" id="SM00850">
    <property type="entry name" value="LytTR"/>
    <property type="match status" value="1"/>
</dbReference>
<reference evidence="2 3" key="1">
    <citation type="submission" date="2016-10" db="EMBL/GenBank/DDBJ databases">
        <authorList>
            <person name="Varghese N."/>
            <person name="Submissions S."/>
        </authorList>
    </citation>
    <scope>NUCLEOTIDE SEQUENCE [LARGE SCALE GENOMIC DNA]</scope>
    <source>
        <strain evidence="2 3">DSM 29073</strain>
    </source>
</reference>
<protein>
    <submittedName>
        <fullName evidence="2">Transcriptional regulator, LytTR family</fullName>
    </submittedName>
</protein>
<gene>
    <name evidence="2" type="ORF">SAMN05444001_102108</name>
</gene>
<name>A0A8G2BUA5_9BACT</name>
<dbReference type="InterPro" id="IPR046947">
    <property type="entry name" value="LytR-like"/>
</dbReference>
<dbReference type="Gene3D" id="2.40.50.1020">
    <property type="entry name" value="LytTr DNA-binding domain"/>
    <property type="match status" value="1"/>
</dbReference>
<evidence type="ECO:0000313" key="2">
    <source>
        <dbReference type="EMBL" id="SEF53057.1"/>
    </source>
</evidence>
<dbReference type="GO" id="GO:0000156">
    <property type="term" value="F:phosphorelay response regulator activity"/>
    <property type="evidence" value="ECO:0007669"/>
    <property type="project" value="InterPro"/>
</dbReference>
<dbReference type="EMBL" id="FNVS01000002">
    <property type="protein sequence ID" value="SEF53057.1"/>
    <property type="molecule type" value="Genomic_DNA"/>
</dbReference>
<dbReference type="Proteomes" id="UP000236725">
    <property type="component" value="Unassembled WGS sequence"/>
</dbReference>
<dbReference type="InterPro" id="IPR007492">
    <property type="entry name" value="LytTR_DNA-bd_dom"/>
</dbReference>
<dbReference type="PANTHER" id="PTHR37299">
    <property type="entry name" value="TRANSCRIPTIONAL REGULATOR-RELATED"/>
    <property type="match status" value="1"/>
</dbReference>
<dbReference type="RefSeq" id="WP_103982398.1">
    <property type="nucleotide sequence ID" value="NZ_FNVS01000002.1"/>
</dbReference>
<dbReference type="PANTHER" id="PTHR37299:SF1">
    <property type="entry name" value="STAGE 0 SPORULATION PROTEIN A HOMOLOG"/>
    <property type="match status" value="1"/>
</dbReference>
<dbReference type="PROSITE" id="PS50930">
    <property type="entry name" value="HTH_LYTTR"/>
    <property type="match status" value="1"/>
</dbReference>
<feature type="domain" description="HTH LytTR-type" evidence="1">
    <location>
        <begin position="28"/>
        <end position="83"/>
    </location>
</feature>
<accession>A0A8G2BUA5</accession>
<comment type="caution">
    <text evidence="2">The sequence shown here is derived from an EMBL/GenBank/DDBJ whole genome shotgun (WGS) entry which is preliminary data.</text>
</comment>
<keyword evidence="3" id="KW-1185">Reference proteome</keyword>
<sequence>MNTKSESICHVKDGLFIRQKDFFRKYLYTDIQWIEVDGSYCEIHLMQGTKIIIIHSLTEMEQKLPSTIFVRIHRSYIVNMHKVDAFIGNILYVEKKQLPVSCPYSQQVSACFDILEETKSPFKYRKRKNKKDIPSTKEDNFHN</sequence>